<evidence type="ECO:0000256" key="11">
    <source>
        <dbReference type="PIRSR" id="PIRSR000429-1"/>
    </source>
</evidence>
<dbReference type="PROSITE" id="PS00737">
    <property type="entry name" value="THIOLASE_2"/>
    <property type="match status" value="1"/>
</dbReference>
<keyword evidence="5" id="KW-0276">Fatty acid metabolism</keyword>
<evidence type="ECO:0000256" key="10">
    <source>
        <dbReference type="ARBA" id="ARBA00024073"/>
    </source>
</evidence>
<dbReference type="InterPro" id="IPR016039">
    <property type="entry name" value="Thiolase-like"/>
</dbReference>
<dbReference type="NCBIfam" id="TIGR01930">
    <property type="entry name" value="AcCoA-C-Actrans"/>
    <property type="match status" value="1"/>
</dbReference>
<dbReference type="InterPro" id="IPR020617">
    <property type="entry name" value="Thiolase_C"/>
</dbReference>
<evidence type="ECO:0000256" key="1">
    <source>
        <dbReference type="ARBA" id="ARBA00004275"/>
    </source>
</evidence>
<keyword evidence="7" id="KW-0443">Lipid metabolism</keyword>
<feature type="domain" description="Thiolase N-terminal" evidence="13">
    <location>
        <begin position="8"/>
        <end position="250"/>
    </location>
</feature>
<dbReference type="GO" id="GO:0006635">
    <property type="term" value="P:fatty acid beta-oxidation"/>
    <property type="evidence" value="ECO:0007669"/>
    <property type="project" value="TreeGrafter"/>
</dbReference>
<dbReference type="InterPro" id="IPR020616">
    <property type="entry name" value="Thiolase_N"/>
</dbReference>
<reference evidence="15" key="1">
    <citation type="submission" date="2022-02" db="EMBL/GenBank/DDBJ databases">
        <authorList>
            <person name="Giguere J D."/>
        </authorList>
    </citation>
    <scope>NUCLEOTIDE SEQUENCE</scope>
    <source>
        <strain evidence="15">CCAP 1055/1</strain>
    </source>
</reference>
<feature type="domain" description="Thiolase C-terminal" evidence="14">
    <location>
        <begin position="259"/>
        <end position="379"/>
    </location>
</feature>
<dbReference type="Pfam" id="PF02803">
    <property type="entry name" value="Thiolase_C"/>
    <property type="match status" value="1"/>
</dbReference>
<evidence type="ECO:0000256" key="7">
    <source>
        <dbReference type="ARBA" id="ARBA00023098"/>
    </source>
</evidence>
<feature type="active site" description="Proton acceptor" evidence="11">
    <location>
        <position position="367"/>
    </location>
</feature>
<name>A0A8J9SZ33_PHATR</name>
<evidence type="ECO:0000256" key="2">
    <source>
        <dbReference type="ARBA" id="ARBA00005189"/>
    </source>
</evidence>
<evidence type="ECO:0000259" key="13">
    <source>
        <dbReference type="Pfam" id="PF00108"/>
    </source>
</evidence>
<dbReference type="PANTHER" id="PTHR43853">
    <property type="entry name" value="3-KETOACYL-COA THIOLASE, PEROXISOMAL"/>
    <property type="match status" value="1"/>
</dbReference>
<evidence type="ECO:0000259" key="14">
    <source>
        <dbReference type="Pfam" id="PF02803"/>
    </source>
</evidence>
<dbReference type="FunFam" id="3.40.47.10:FF:000010">
    <property type="entry name" value="Acetyl-CoA acetyltransferase (Thiolase)"/>
    <property type="match status" value="1"/>
</dbReference>
<dbReference type="EC" id="2.3.1.16" evidence="10"/>
<feature type="active site" description="Acyl-thioester intermediate" evidence="11">
    <location>
        <position position="93"/>
    </location>
</feature>
<evidence type="ECO:0000256" key="4">
    <source>
        <dbReference type="ARBA" id="ARBA00022679"/>
    </source>
</evidence>
<proteinExistence type="inferred from homology"/>
<dbReference type="InterPro" id="IPR002155">
    <property type="entry name" value="Thiolase"/>
</dbReference>
<evidence type="ECO:0000256" key="3">
    <source>
        <dbReference type="ARBA" id="ARBA00010982"/>
    </source>
</evidence>
<evidence type="ECO:0000313" key="15">
    <source>
        <dbReference type="EMBL" id="CAG9280049.1"/>
    </source>
</evidence>
<keyword evidence="8" id="KW-0576">Peroxisome</keyword>
<dbReference type="GO" id="GO:0010124">
    <property type="term" value="P:phenylacetate catabolic process"/>
    <property type="evidence" value="ECO:0007669"/>
    <property type="project" value="TreeGrafter"/>
</dbReference>
<dbReference type="CDD" id="cd00751">
    <property type="entry name" value="thiolase"/>
    <property type="match status" value="1"/>
</dbReference>
<dbReference type="PIRSF" id="PIRSF000429">
    <property type="entry name" value="Ac-CoA_Ac_transf"/>
    <property type="match status" value="1"/>
</dbReference>
<evidence type="ECO:0000256" key="12">
    <source>
        <dbReference type="RuleBase" id="RU003557"/>
    </source>
</evidence>
<organism evidence="15">
    <name type="scientific">Phaeodactylum tricornutum</name>
    <name type="common">Diatom</name>
    <dbReference type="NCBI Taxonomy" id="2850"/>
    <lineage>
        <taxon>Eukaryota</taxon>
        <taxon>Sar</taxon>
        <taxon>Stramenopiles</taxon>
        <taxon>Ochrophyta</taxon>
        <taxon>Bacillariophyta</taxon>
        <taxon>Bacillariophyceae</taxon>
        <taxon>Bacillariophycidae</taxon>
        <taxon>Naviculales</taxon>
        <taxon>Phaeodactylaceae</taxon>
        <taxon>Phaeodactylum</taxon>
    </lineage>
</organism>
<evidence type="ECO:0000256" key="9">
    <source>
        <dbReference type="ARBA" id="ARBA00023315"/>
    </source>
</evidence>
<dbReference type="EMBL" id="OU594953">
    <property type="protein sequence ID" value="CAG9280049.1"/>
    <property type="molecule type" value="Genomic_DNA"/>
</dbReference>
<evidence type="ECO:0000256" key="6">
    <source>
        <dbReference type="ARBA" id="ARBA00022946"/>
    </source>
</evidence>
<accession>A0A8J9SZ33</accession>
<evidence type="ECO:0000256" key="5">
    <source>
        <dbReference type="ARBA" id="ARBA00022832"/>
    </source>
</evidence>
<dbReference type="InterPro" id="IPR050215">
    <property type="entry name" value="Thiolase-like_sf_Thiolase"/>
</dbReference>
<dbReference type="SUPFAM" id="SSF53901">
    <property type="entry name" value="Thiolase-like"/>
    <property type="match status" value="2"/>
</dbReference>
<evidence type="ECO:0000256" key="8">
    <source>
        <dbReference type="ARBA" id="ARBA00023140"/>
    </source>
</evidence>
<dbReference type="PROSITE" id="PS00099">
    <property type="entry name" value="THIOLASE_3"/>
    <property type="match status" value="1"/>
</dbReference>
<dbReference type="InterPro" id="IPR020615">
    <property type="entry name" value="Thiolase_acyl_enz_int_AS"/>
</dbReference>
<dbReference type="InterPro" id="IPR020613">
    <property type="entry name" value="Thiolase_CS"/>
</dbReference>
<keyword evidence="6" id="KW-0809">Transit peptide</keyword>
<keyword evidence="9 12" id="KW-0012">Acyltransferase</keyword>
<gene>
    <name evidence="15" type="ORF">PTTT1_LOCUS12041</name>
</gene>
<sequence length="386" mass="40853">MKKDDDDIVIVSALRTPMCRSRKGGLANVPPSTLFQTVLEATLQATQLPPRDVEDIVVGNVLMPPSGFAALRMAQIISGIPETTSLQTVNRQCASGLQAVANVANSIAANEIQIGIGAGVESMSLYPMNTIKPPQVDWETMQTSRTAMDCLLPMGITSETIVRKYGLKREDLDAFAVTSHKKASAAQRSGKFSAEIVPVGDISQDDGIRPDADSATLARLKPAFSKSGVTTAGNSSQTTDGAAAVVLMKRKEAQRRGLKIMGVWRGYATAGVPPQIMGIGPAVAIPKVLELTGLSKSDIDLFEINEAFASQATWCVDELGLDWDKVNPNGGAIALGHPLGCTGARMVATLLHELHRRKRRYGVISMCIGTGMGAAAIIEAEPSSSL</sequence>
<dbReference type="Proteomes" id="UP000836788">
    <property type="component" value="Chromosome 12"/>
</dbReference>
<protein>
    <recommendedName>
        <fullName evidence="10">acetyl-CoA C-acyltransferase</fullName>
        <ecNumber evidence="10">2.3.1.16</ecNumber>
    </recommendedName>
</protein>
<dbReference type="GO" id="GO:0003988">
    <property type="term" value="F:acetyl-CoA C-acyltransferase activity"/>
    <property type="evidence" value="ECO:0007669"/>
    <property type="project" value="UniProtKB-EC"/>
</dbReference>
<keyword evidence="4 12" id="KW-0808">Transferase</keyword>
<comment type="subcellular location">
    <subcellularLocation>
        <location evidence="1">Peroxisome</location>
    </subcellularLocation>
</comment>
<feature type="active site" description="Proton acceptor" evidence="11">
    <location>
        <position position="337"/>
    </location>
</feature>
<dbReference type="Gene3D" id="3.40.47.10">
    <property type="match status" value="2"/>
</dbReference>
<dbReference type="GO" id="GO:0005777">
    <property type="term" value="C:peroxisome"/>
    <property type="evidence" value="ECO:0007669"/>
    <property type="project" value="UniProtKB-SubCell"/>
</dbReference>
<dbReference type="InterPro" id="IPR020610">
    <property type="entry name" value="Thiolase_AS"/>
</dbReference>
<comment type="pathway">
    <text evidence="2">Lipid metabolism.</text>
</comment>
<comment type="similarity">
    <text evidence="3 12">Belongs to the thiolase-like superfamily. Thiolase family.</text>
</comment>
<dbReference type="PANTHER" id="PTHR43853:SF8">
    <property type="entry name" value="3-KETOACYL-COA THIOLASE, PEROXISOMAL"/>
    <property type="match status" value="1"/>
</dbReference>
<dbReference type="AlphaFoldDB" id="A0A8J9SZ33"/>
<dbReference type="Pfam" id="PF00108">
    <property type="entry name" value="Thiolase_N"/>
    <property type="match status" value="1"/>
</dbReference>
<dbReference type="PROSITE" id="PS00098">
    <property type="entry name" value="THIOLASE_1"/>
    <property type="match status" value="1"/>
</dbReference>